<dbReference type="Gene3D" id="2.30.38.10">
    <property type="entry name" value="Luciferase, Domain 3"/>
    <property type="match status" value="1"/>
</dbReference>
<dbReference type="PANTHER" id="PTHR43201:SF5">
    <property type="entry name" value="MEDIUM-CHAIN ACYL-COA LIGASE ACSF2, MITOCHONDRIAL"/>
    <property type="match status" value="1"/>
</dbReference>
<evidence type="ECO:0000259" key="4">
    <source>
        <dbReference type="Pfam" id="PF00501"/>
    </source>
</evidence>
<feature type="region of interest" description="Disordered" evidence="3">
    <location>
        <begin position="440"/>
        <end position="459"/>
    </location>
</feature>
<comment type="caution">
    <text evidence="5">The sequence shown here is derived from an EMBL/GenBank/DDBJ whole genome shotgun (WGS) entry which is preliminary data.</text>
</comment>
<dbReference type="Gene3D" id="3.40.50.980">
    <property type="match status" value="2"/>
</dbReference>
<dbReference type="Proteomes" id="UP000215483">
    <property type="component" value="Unassembled WGS sequence"/>
</dbReference>
<dbReference type="AlphaFoldDB" id="A0A233SEE6"/>
<evidence type="ECO:0000313" key="6">
    <source>
        <dbReference type="Proteomes" id="UP000215483"/>
    </source>
</evidence>
<name>A0A233SEE6_STRDA</name>
<evidence type="ECO:0000313" key="5">
    <source>
        <dbReference type="EMBL" id="OXY94020.1"/>
    </source>
</evidence>
<accession>A0A233SEE6</accession>
<evidence type="ECO:0000256" key="3">
    <source>
        <dbReference type="SAM" id="MobiDB-lite"/>
    </source>
</evidence>
<organism evidence="5 6">
    <name type="scientific">Streptomyces diastatochromogenes</name>
    <dbReference type="NCBI Taxonomy" id="42236"/>
    <lineage>
        <taxon>Bacteria</taxon>
        <taxon>Bacillati</taxon>
        <taxon>Actinomycetota</taxon>
        <taxon>Actinomycetes</taxon>
        <taxon>Kitasatosporales</taxon>
        <taxon>Streptomycetaceae</taxon>
        <taxon>Streptomyces</taxon>
    </lineage>
</organism>
<evidence type="ECO:0000256" key="2">
    <source>
        <dbReference type="ARBA" id="ARBA00022598"/>
    </source>
</evidence>
<protein>
    <submittedName>
        <fullName evidence="5">2,3-dihydroxybenzoyl adenylate synthase</fullName>
    </submittedName>
</protein>
<dbReference type="SUPFAM" id="SSF56801">
    <property type="entry name" value="Acetyl-CoA synthetase-like"/>
    <property type="match status" value="1"/>
</dbReference>
<proteinExistence type="inferred from homology"/>
<dbReference type="PANTHER" id="PTHR43201">
    <property type="entry name" value="ACYL-COA SYNTHETASE"/>
    <property type="match status" value="1"/>
</dbReference>
<keyword evidence="6" id="KW-1185">Reference proteome</keyword>
<dbReference type="InterPro" id="IPR000873">
    <property type="entry name" value="AMP-dep_synth/lig_dom"/>
</dbReference>
<gene>
    <name evidence="5" type="ORF">BEK98_19180</name>
</gene>
<dbReference type="GO" id="GO:0006631">
    <property type="term" value="P:fatty acid metabolic process"/>
    <property type="evidence" value="ECO:0007669"/>
    <property type="project" value="TreeGrafter"/>
</dbReference>
<feature type="domain" description="AMP-dependent synthetase/ligase" evidence="4">
    <location>
        <begin position="33"/>
        <end position="401"/>
    </location>
</feature>
<dbReference type="Pfam" id="PF00501">
    <property type="entry name" value="AMP-binding"/>
    <property type="match status" value="1"/>
</dbReference>
<evidence type="ECO:0000256" key="1">
    <source>
        <dbReference type="ARBA" id="ARBA00006432"/>
    </source>
</evidence>
<reference evidence="5 6" key="1">
    <citation type="submission" date="2016-07" db="EMBL/GenBank/DDBJ databases">
        <title>Draft genome of Streptomyces diastatochromogenes.</title>
        <authorList>
            <person name="Podduturi R."/>
            <person name="Lukassen M.B."/>
            <person name="Clausen N."/>
            <person name="Nielsen J.L."/>
            <person name="Jorgensen N.O."/>
        </authorList>
    </citation>
    <scope>NUCLEOTIDE SEQUENCE [LARGE SCALE GENOMIC DNA]</scope>
    <source>
        <strain evidence="5 6">DSM 40608</strain>
    </source>
</reference>
<keyword evidence="2" id="KW-0436">Ligase</keyword>
<dbReference type="RefSeq" id="WP_244201903.1">
    <property type="nucleotide sequence ID" value="NZ_MCGQ01000016.1"/>
</dbReference>
<sequence>MLLDGFTPWPEDTAAAYRRAGYWQGRTLPDLLHDWAAAYAPRTALVHGATRLTYALLNRRVNRMAAGLRLRGIEPGRRVVVQLPHTPEFVITVFALMRAGAIPILSPTARRDPEIAHLVAATEAVGYVGPAVHHGFDHTAMAARIAAESTSLRRIFTLLAPGEQTGGFSVLPGGCLAFPLHTVDEAPVPDRHTEASDVAFFLLSDGTTEPPQLIGRTHDDYAYQLRATAEPLALGAEDVYLAALPTESNLTLGCPGILGTLAVGGTVVLLDDPAPDAAFRAIEREKVTVTSVVPTVAARWLDALDGARAGLDSLRVMQIGGGRLHPDLAARVEPGFGCRLQQVFGRAEGLVTVTRLDDPDDVVLTTQGRPVSPADEIRIDAPGGQAGELLVRGPYTPRGYYRSPEHNARAFTPDGFHRTGVLARLTAEGNLVVEGRVQDAANSGGGRKPGPTCVNSPCP</sequence>
<comment type="similarity">
    <text evidence="1">Belongs to the ATP-dependent AMP-binding enzyme family.</text>
</comment>
<dbReference type="EMBL" id="MCGQ01000016">
    <property type="protein sequence ID" value="OXY94020.1"/>
    <property type="molecule type" value="Genomic_DNA"/>
</dbReference>
<dbReference type="GO" id="GO:0031956">
    <property type="term" value="F:medium-chain fatty acid-CoA ligase activity"/>
    <property type="evidence" value="ECO:0007669"/>
    <property type="project" value="TreeGrafter"/>
</dbReference>